<evidence type="ECO:0000313" key="1">
    <source>
        <dbReference type="EMBL" id="MSS55452.1"/>
    </source>
</evidence>
<dbReference type="EMBL" id="VUMR01000002">
    <property type="protein sequence ID" value="MSS55452.1"/>
    <property type="molecule type" value="Genomic_DNA"/>
</dbReference>
<comment type="caution">
    <text evidence="1">The sequence shown here is derived from an EMBL/GenBank/DDBJ whole genome shotgun (WGS) entry which is preliminary data.</text>
</comment>
<keyword evidence="2" id="KW-1185">Reference proteome</keyword>
<dbReference type="AlphaFoldDB" id="A0A6N7VET2"/>
<organism evidence="1 2">
    <name type="scientific">Holdemanella porci</name>
    <dbReference type="NCBI Taxonomy" id="2652276"/>
    <lineage>
        <taxon>Bacteria</taxon>
        <taxon>Bacillati</taxon>
        <taxon>Bacillota</taxon>
        <taxon>Erysipelotrichia</taxon>
        <taxon>Erysipelotrichales</taxon>
        <taxon>Erysipelotrichaceae</taxon>
        <taxon>Holdemanella</taxon>
    </lineage>
</organism>
<reference evidence="1 2" key="1">
    <citation type="submission" date="2019-08" db="EMBL/GenBank/DDBJ databases">
        <title>In-depth cultivation of the pig gut microbiome towards novel bacterial diversity and tailored functional studies.</title>
        <authorList>
            <person name="Wylensek D."/>
            <person name="Hitch T.C.A."/>
            <person name="Clavel T."/>
        </authorList>
    </citation>
    <scope>NUCLEOTIDE SEQUENCE [LARGE SCALE GENOMIC DNA]</scope>
    <source>
        <strain evidence="1 2">LKV-472-APC-3</strain>
    </source>
</reference>
<dbReference type="GeneID" id="93157810"/>
<proteinExistence type="predicted"/>
<gene>
    <name evidence="1" type="ORF">FYJ55_00635</name>
</gene>
<protein>
    <submittedName>
        <fullName evidence="1">Uncharacterized protein</fullName>
    </submittedName>
</protein>
<accession>A0A6N7VET2</accession>
<dbReference type="Proteomes" id="UP000434241">
    <property type="component" value="Unassembled WGS sequence"/>
</dbReference>
<name>A0A6N7VET2_9FIRM</name>
<evidence type="ECO:0000313" key="2">
    <source>
        <dbReference type="Proteomes" id="UP000434241"/>
    </source>
</evidence>
<dbReference type="RefSeq" id="WP_154555199.1">
    <property type="nucleotide sequence ID" value="NZ_DBFEJT010000049.1"/>
</dbReference>
<sequence length="132" mass="15358">MFGSKRRIKPMTLNSINGYASEVSLVCLFLVLQIVSFLSLSTLQNVYLLKANQQNILELSIVDHAKHMIHHNNRIKLCHTSEKIIKDKDERIQNIDVHFEDQKTFIECTYLDVSMKIYYDDKAIVSVDIDEQ</sequence>